<organism evidence="2 3">
    <name type="scientific">Immersiella caudata</name>
    <dbReference type="NCBI Taxonomy" id="314043"/>
    <lineage>
        <taxon>Eukaryota</taxon>
        <taxon>Fungi</taxon>
        <taxon>Dikarya</taxon>
        <taxon>Ascomycota</taxon>
        <taxon>Pezizomycotina</taxon>
        <taxon>Sordariomycetes</taxon>
        <taxon>Sordariomycetidae</taxon>
        <taxon>Sordariales</taxon>
        <taxon>Lasiosphaeriaceae</taxon>
        <taxon>Immersiella</taxon>
    </lineage>
</organism>
<evidence type="ECO:0008006" key="4">
    <source>
        <dbReference type="Google" id="ProtNLM"/>
    </source>
</evidence>
<gene>
    <name evidence="2" type="ORF">B0T14DRAFT_51948</name>
</gene>
<accession>A0AA39XGT5</accession>
<reference evidence="2" key="1">
    <citation type="submission" date="2023-06" db="EMBL/GenBank/DDBJ databases">
        <title>Genome-scale phylogeny and comparative genomics of the fungal order Sordariales.</title>
        <authorList>
            <consortium name="Lawrence Berkeley National Laboratory"/>
            <person name="Hensen N."/>
            <person name="Bonometti L."/>
            <person name="Westerberg I."/>
            <person name="Brannstrom I.O."/>
            <person name="Guillou S."/>
            <person name="Cros-Aarteil S."/>
            <person name="Calhoun S."/>
            <person name="Haridas S."/>
            <person name="Kuo A."/>
            <person name="Mondo S."/>
            <person name="Pangilinan J."/>
            <person name="Riley R."/>
            <person name="Labutti K."/>
            <person name="Andreopoulos B."/>
            <person name="Lipzen A."/>
            <person name="Chen C."/>
            <person name="Yanf M."/>
            <person name="Daum C."/>
            <person name="Ng V."/>
            <person name="Clum A."/>
            <person name="Steindorff A."/>
            <person name="Ohm R."/>
            <person name="Martin F."/>
            <person name="Silar P."/>
            <person name="Natvig D."/>
            <person name="Lalanne C."/>
            <person name="Gautier V."/>
            <person name="Ament-Velasquez S.L."/>
            <person name="Kruys A."/>
            <person name="Hutchinson M.I."/>
            <person name="Powell A.J."/>
            <person name="Barry K."/>
            <person name="Miller A.N."/>
            <person name="Grigoriev I.V."/>
            <person name="Debuchy R."/>
            <person name="Gladieux P."/>
            <person name="Thoren M.H."/>
            <person name="Johannesson H."/>
        </authorList>
    </citation>
    <scope>NUCLEOTIDE SEQUENCE</scope>
    <source>
        <strain evidence="2">CBS 606.72</strain>
    </source>
</reference>
<keyword evidence="3" id="KW-1185">Reference proteome</keyword>
<feature type="signal peptide" evidence="1">
    <location>
        <begin position="1"/>
        <end position="16"/>
    </location>
</feature>
<evidence type="ECO:0000313" key="2">
    <source>
        <dbReference type="EMBL" id="KAK0633057.1"/>
    </source>
</evidence>
<name>A0AA39XGT5_9PEZI</name>
<evidence type="ECO:0000313" key="3">
    <source>
        <dbReference type="Proteomes" id="UP001175000"/>
    </source>
</evidence>
<sequence length="148" mass="16128">MLGICFITTFSQLSVSSSVTHHYVMACACGVCNLQHHGISLCFGGDDSSSGRRDRRHITRHRLLGLGKHTGRKRSVRAPGLPACCRVDPTMESSPPRLTSPSISTSPCHRFSTHHRPLPLQHDTCVIMHNFSSCKTGPAGPTTRPTRA</sequence>
<dbReference type="Proteomes" id="UP001175000">
    <property type="component" value="Unassembled WGS sequence"/>
</dbReference>
<proteinExistence type="predicted"/>
<protein>
    <recommendedName>
        <fullName evidence="4">Secreted protein</fullName>
    </recommendedName>
</protein>
<keyword evidence="1" id="KW-0732">Signal</keyword>
<evidence type="ECO:0000256" key="1">
    <source>
        <dbReference type="SAM" id="SignalP"/>
    </source>
</evidence>
<dbReference type="EMBL" id="JAULSU010000001">
    <property type="protein sequence ID" value="KAK0633057.1"/>
    <property type="molecule type" value="Genomic_DNA"/>
</dbReference>
<feature type="chain" id="PRO_5041306898" description="Secreted protein" evidence="1">
    <location>
        <begin position="17"/>
        <end position="148"/>
    </location>
</feature>
<dbReference type="AlphaFoldDB" id="A0AA39XGT5"/>
<comment type="caution">
    <text evidence="2">The sequence shown here is derived from an EMBL/GenBank/DDBJ whole genome shotgun (WGS) entry which is preliminary data.</text>
</comment>